<reference evidence="2 3" key="1">
    <citation type="submission" date="2019-07" db="EMBL/GenBank/DDBJ databases">
        <title>The pathways for chlorine oxyanion respiration interact through the shared metabolite chlorate.</title>
        <authorList>
            <person name="Barnum T.P."/>
            <person name="Cheng Y."/>
            <person name="Hill K.A."/>
            <person name="Lucas L.N."/>
            <person name="Carlson H.K."/>
            <person name="Coates J.D."/>
        </authorList>
    </citation>
    <scope>NUCLEOTIDE SEQUENCE [LARGE SCALE GENOMIC DNA]</scope>
    <source>
        <strain evidence="2 3">SFB-1</strain>
    </source>
</reference>
<evidence type="ECO:0000313" key="2">
    <source>
        <dbReference type="EMBL" id="TVO76475.1"/>
    </source>
</evidence>
<dbReference type="AlphaFoldDB" id="A0A557RR24"/>
<gene>
    <name evidence="2" type="ORF">FHP89_10255</name>
</gene>
<dbReference type="Proteomes" id="UP000318349">
    <property type="component" value="Unassembled WGS sequence"/>
</dbReference>
<comment type="caution">
    <text evidence="2">The sequence shown here is derived from an EMBL/GenBank/DDBJ whole genome shotgun (WGS) entry which is preliminary data.</text>
</comment>
<accession>A0A557RR24</accession>
<evidence type="ECO:0000256" key="1">
    <source>
        <dbReference type="SAM" id="MobiDB-lite"/>
    </source>
</evidence>
<organism evidence="2 3">
    <name type="scientific">Denitromonas halophila</name>
    <dbReference type="NCBI Taxonomy" id="1629404"/>
    <lineage>
        <taxon>Bacteria</taxon>
        <taxon>Pseudomonadati</taxon>
        <taxon>Pseudomonadota</taxon>
        <taxon>Betaproteobacteria</taxon>
        <taxon>Rhodocyclales</taxon>
        <taxon>Zoogloeaceae</taxon>
        <taxon>Denitromonas</taxon>
    </lineage>
</organism>
<dbReference type="Pfam" id="PF07793">
    <property type="entry name" value="DUF1631"/>
    <property type="match status" value="1"/>
</dbReference>
<proteinExistence type="predicted"/>
<feature type="compositionally biased region" description="Polar residues" evidence="1">
    <location>
        <begin position="199"/>
        <end position="215"/>
    </location>
</feature>
<sequence>MRPKTAYTAHHVVRYPIIMPTSPVLPVADCRRHLLSMLDTVFRDLGFRDEAWLARALDAAGQRYDELTGVRDRRGFDAVRSLTASRISLIDEDDLTYTIDLSDLARRLREACGSQLARVHQRLVTVLQQSDLEPEMSPLAPETACEALRALAEAADLPAQAREQLLVRAEPPLRHALTRLYTELDARLAAAGVAPPAPRQNTTPSQTRRANTAGQSDDLGALRQQLARQSGAPAASTAGVDPTRLAEALERLEARLAGTVPGDAHELRLGLREIAGLLTPDRALAIDIVDALFQVIADDTALPTALRQPLASLHTPTLRRALRQPDLVDDANSPVLKLLDSTVRLAYALPASRHTAVLPRLGGTLEELAGAPDLDAAHCGRAQATVDLLLAELTNLFAEQLAEHAVAAARAERKELALQSASNAINAMLQTDTHPVLVTLLERFWVQALAQAAQHRERDDRLWRARLDTAHRLIRSAPGETDAAERAVLLRALPALVGELRSGLTELGLDEDTVSRALAPCMELHSAVVRGAILPPIRHTAIQRPPALRTTPEGLLVFQHNGHVSSAPALPAAWSACVEGDRVALNLPDGTVFEGVLAGRTPKGLMRLLLAPNDGRVLVVSLRALATLAAANRLTLGRPDLSRRAAERLRAGRATPA</sequence>
<dbReference type="InterPro" id="IPR012434">
    <property type="entry name" value="DUF1631"/>
</dbReference>
<evidence type="ECO:0000313" key="3">
    <source>
        <dbReference type="Proteomes" id="UP000318349"/>
    </source>
</evidence>
<feature type="region of interest" description="Disordered" evidence="1">
    <location>
        <begin position="192"/>
        <end position="215"/>
    </location>
</feature>
<name>A0A557RR24_9RHOO</name>
<protein>
    <submittedName>
        <fullName evidence="2">DUF1631 domain-containing protein</fullName>
    </submittedName>
</protein>
<dbReference type="EMBL" id="VMNI01000008">
    <property type="protein sequence ID" value="TVO76475.1"/>
    <property type="molecule type" value="Genomic_DNA"/>
</dbReference>